<evidence type="ECO:0000313" key="2">
    <source>
        <dbReference type="EMBL" id="QOL81301.1"/>
    </source>
</evidence>
<dbReference type="RefSeq" id="WP_193079220.1">
    <property type="nucleotide sequence ID" value="NZ_CP045201.1"/>
</dbReference>
<protein>
    <recommendedName>
        <fullName evidence="4">Membrane fusion protein biotin-lipoyl like domain-containing protein</fullName>
    </recommendedName>
</protein>
<sequence>MRVISRLAVVLVLTCLAGWLALTEGLRLYQHMSAGSSAQPGSGMPRPGGFRAPEVAVARTRTSTVHPLIEAYGRLASRAEVTLRVPDAGTVAKVSPDLADGAEVRAGAVLIQLDDTDARAALALAEADLARAELALRDTARQASTRAADGALLQQVRDIRQEEVDRITGLVEKGRGLKTDLDSAKLSLISAQQSLATNQSDLDDLTALQDQEKLDIEDARRQVASAARIVADQQIRAGITGTYHGTVPVVGERLAGGAEPGTITDLTSLSVHLDLTAQEIARISASQGGLLPLQVSLAAPGSDKTFAATLNHISLTPSEATGSLRQVVAFVDPASCPCLLPGDFVAATIHEPALEGVALLPAEAMSFDGKLLVLASGDVLEERQMQVLRRLGDQVVVTPPDAPLDYVVKRTPQLGSGLVIAPQRGGAAPEAAPQVTPPQANAGRPRGPIPQDGPVIALSPERRAALIAQVEGSGQMPQRARDRMVQMLQGETVPEALINRLEAQN</sequence>
<accession>A0A7L9WLN5</accession>
<dbReference type="EMBL" id="CP045201">
    <property type="protein sequence ID" value="QOL81301.1"/>
    <property type="molecule type" value="Genomic_DNA"/>
</dbReference>
<dbReference type="KEGG" id="pshq:F3W81_11040"/>
<evidence type="ECO:0000313" key="3">
    <source>
        <dbReference type="Proteomes" id="UP000594118"/>
    </source>
</evidence>
<organism evidence="2 3">
    <name type="scientific">Pseudooceanicola spongiae</name>
    <dbReference type="NCBI Taxonomy" id="2613965"/>
    <lineage>
        <taxon>Bacteria</taxon>
        <taxon>Pseudomonadati</taxon>
        <taxon>Pseudomonadota</taxon>
        <taxon>Alphaproteobacteria</taxon>
        <taxon>Rhodobacterales</taxon>
        <taxon>Paracoccaceae</taxon>
        <taxon>Pseudooceanicola</taxon>
    </lineage>
</organism>
<dbReference type="GO" id="GO:1990281">
    <property type="term" value="C:efflux pump complex"/>
    <property type="evidence" value="ECO:0007669"/>
    <property type="project" value="TreeGrafter"/>
</dbReference>
<dbReference type="Gene3D" id="2.40.50.100">
    <property type="match status" value="1"/>
</dbReference>
<name>A0A7L9WLN5_9RHOB</name>
<evidence type="ECO:0008006" key="4">
    <source>
        <dbReference type="Google" id="ProtNLM"/>
    </source>
</evidence>
<evidence type="ECO:0000256" key="1">
    <source>
        <dbReference type="SAM" id="MobiDB-lite"/>
    </source>
</evidence>
<feature type="region of interest" description="Disordered" evidence="1">
    <location>
        <begin position="425"/>
        <end position="450"/>
    </location>
</feature>
<keyword evidence="3" id="KW-1185">Reference proteome</keyword>
<dbReference type="Gene3D" id="2.40.30.170">
    <property type="match status" value="1"/>
</dbReference>
<dbReference type="GO" id="GO:0015562">
    <property type="term" value="F:efflux transmembrane transporter activity"/>
    <property type="evidence" value="ECO:0007669"/>
    <property type="project" value="TreeGrafter"/>
</dbReference>
<proteinExistence type="predicted"/>
<dbReference type="SUPFAM" id="SSF111369">
    <property type="entry name" value="HlyD-like secretion proteins"/>
    <property type="match status" value="2"/>
</dbReference>
<dbReference type="Proteomes" id="UP000594118">
    <property type="component" value="Chromosome"/>
</dbReference>
<gene>
    <name evidence="2" type="ORF">F3W81_11040</name>
</gene>
<reference evidence="2 3" key="1">
    <citation type="submission" date="2019-10" db="EMBL/GenBank/DDBJ databases">
        <title>Pseudopuniceibacterium sp. HQ09 islated from Antarctica.</title>
        <authorList>
            <person name="Liao L."/>
            <person name="Su S."/>
            <person name="Chen B."/>
            <person name="Yu Y."/>
        </authorList>
    </citation>
    <scope>NUCLEOTIDE SEQUENCE [LARGE SCALE GENOMIC DNA]</scope>
    <source>
        <strain evidence="2 3">HQ09</strain>
    </source>
</reference>
<dbReference type="PANTHER" id="PTHR30469">
    <property type="entry name" value="MULTIDRUG RESISTANCE PROTEIN MDTA"/>
    <property type="match status" value="1"/>
</dbReference>
<dbReference type="PANTHER" id="PTHR30469:SF11">
    <property type="entry name" value="BLL4320 PROTEIN"/>
    <property type="match status" value="1"/>
</dbReference>
<dbReference type="AlphaFoldDB" id="A0A7L9WLN5"/>